<name>A0A1N6ELF9_9GAMM</name>
<accession>A0A1N6ELF9</accession>
<dbReference type="AlphaFoldDB" id="A0A1N6ELF9"/>
<feature type="region of interest" description="Disordered" evidence="1">
    <location>
        <begin position="137"/>
        <end position="167"/>
    </location>
</feature>
<organism evidence="2 3">
    <name type="scientific">Vreelandella aquamarina</name>
    <dbReference type="NCBI Taxonomy" id="77097"/>
    <lineage>
        <taxon>Bacteria</taxon>
        <taxon>Pseudomonadati</taxon>
        <taxon>Pseudomonadota</taxon>
        <taxon>Gammaproteobacteria</taxon>
        <taxon>Oceanospirillales</taxon>
        <taxon>Halomonadaceae</taxon>
        <taxon>Vreelandella</taxon>
    </lineage>
</organism>
<reference evidence="2 3" key="1">
    <citation type="submission" date="2016-11" db="EMBL/GenBank/DDBJ databases">
        <authorList>
            <person name="Jaros S."/>
            <person name="Januszkiewicz K."/>
            <person name="Wedrychowicz H."/>
        </authorList>
    </citation>
    <scope>NUCLEOTIDE SEQUENCE [LARGE SCALE GENOMIC DNA]</scope>
    <source>
        <strain evidence="2 3">ACAM 239</strain>
    </source>
</reference>
<proteinExistence type="predicted"/>
<dbReference type="Proteomes" id="UP000185024">
    <property type="component" value="Unassembled WGS sequence"/>
</dbReference>
<feature type="compositionally biased region" description="Low complexity" evidence="1">
    <location>
        <begin position="146"/>
        <end position="160"/>
    </location>
</feature>
<evidence type="ECO:0000256" key="1">
    <source>
        <dbReference type="SAM" id="MobiDB-lite"/>
    </source>
</evidence>
<dbReference type="GeneID" id="97277419"/>
<evidence type="ECO:0000313" key="2">
    <source>
        <dbReference type="EMBL" id="SIN88745.1"/>
    </source>
</evidence>
<dbReference type="RefSeq" id="WP_074211740.1">
    <property type="nucleotide sequence ID" value="NZ_BJOI01000039.1"/>
</dbReference>
<dbReference type="EMBL" id="FSQX01000002">
    <property type="protein sequence ID" value="SIN88745.1"/>
    <property type="molecule type" value="Genomic_DNA"/>
</dbReference>
<gene>
    <name evidence="2" type="ORF">SAMN05878438_3843</name>
</gene>
<evidence type="ECO:0000313" key="3">
    <source>
        <dbReference type="Proteomes" id="UP000185024"/>
    </source>
</evidence>
<sequence length="179" mass="19408">MSRHGFFKVLHDPTEAQEDLTDLVGYDLYDWLSHGVAGYDEAMGTFFFNLEGSWIFGVEGEEIPTIGMLQAILSAIFRGAELPFNQEGLRAIAEEVEGSPAVLPPAEAADLSNSVSTSYLEERVALANYFRGEPEAATLRSDAEDAASVPEAAPEPAEAPGEPKRGFLSKALHSLFTNR</sequence>
<protein>
    <submittedName>
        <fullName evidence="2">Uncharacterized protein</fullName>
    </submittedName>
</protein>